<proteinExistence type="predicted"/>
<name>A0ABY2XPD3_9GAMM</name>
<dbReference type="EMBL" id="VCQT01000025">
    <property type="protein sequence ID" value="TMW13450.1"/>
    <property type="molecule type" value="Genomic_DNA"/>
</dbReference>
<accession>A0ABY2XPD3</accession>
<keyword evidence="2" id="KW-1185">Reference proteome</keyword>
<evidence type="ECO:0000313" key="1">
    <source>
        <dbReference type="EMBL" id="TMW13450.1"/>
    </source>
</evidence>
<dbReference type="Proteomes" id="UP000739180">
    <property type="component" value="Unassembled WGS sequence"/>
</dbReference>
<evidence type="ECO:0000313" key="2">
    <source>
        <dbReference type="Proteomes" id="UP000739180"/>
    </source>
</evidence>
<reference evidence="1 2" key="1">
    <citation type="submission" date="2019-05" db="EMBL/GenBank/DDBJ databases">
        <title>Genome of Alcanivorax gelatiniphagus, an oil degrading marine bacteria.</title>
        <authorList>
            <person name="Kwon K.K."/>
        </authorList>
    </citation>
    <scope>NUCLEOTIDE SEQUENCE [LARGE SCALE GENOMIC DNA]</scope>
    <source>
        <strain evidence="1 2">MEBiC 08158</strain>
    </source>
</reference>
<sequence>MYDLYRRYYENISVDLFCKDMVEKNGVFLIQERESRRTVGFSTLKVLDMEVGGKTVTGVFSGDTIIEKEFWGTRVLQVQFFLRMVKEKLKRPYRPLYWLLISKGYKTYLLLANNFYSYYPHPEGRCDHLADYVANYCHTLFPDSFCDQRRLLDFGNGYTHLKQDVAMITKEMREKNAKIRFFEQCNPSWERGTELPCIGLVDAHLLLRYPLDVWRKRRRSSTLATRSVAYD</sequence>
<organism evidence="1 2">
    <name type="scientific">Alloalcanivorax gelatiniphagus</name>
    <dbReference type="NCBI Taxonomy" id="1194167"/>
    <lineage>
        <taxon>Bacteria</taxon>
        <taxon>Pseudomonadati</taxon>
        <taxon>Pseudomonadota</taxon>
        <taxon>Gammaproteobacteria</taxon>
        <taxon>Oceanospirillales</taxon>
        <taxon>Alcanivoracaceae</taxon>
        <taxon>Alloalcanivorax</taxon>
    </lineage>
</organism>
<comment type="caution">
    <text evidence="1">The sequence shown here is derived from an EMBL/GenBank/DDBJ whole genome shotgun (WGS) entry which is preliminary data.</text>
</comment>
<gene>
    <name evidence="1" type="ORF">FGS76_07620</name>
</gene>
<protein>
    <submittedName>
        <fullName evidence="1">Uncharacterized protein</fullName>
    </submittedName>
</protein>